<dbReference type="EMBL" id="SMOL01000120">
    <property type="protein sequence ID" value="KAB2633211.1"/>
    <property type="molecule type" value="Genomic_DNA"/>
</dbReference>
<evidence type="ECO:0000313" key="2">
    <source>
        <dbReference type="Proteomes" id="UP000327157"/>
    </source>
</evidence>
<keyword evidence="2" id="KW-1185">Reference proteome</keyword>
<reference evidence="2" key="2">
    <citation type="submission" date="2019-10" db="EMBL/GenBank/DDBJ databases">
        <title>A de novo genome assembly of a pear dwarfing rootstock.</title>
        <authorList>
            <person name="Wang F."/>
            <person name="Wang J."/>
            <person name="Li S."/>
            <person name="Zhang Y."/>
            <person name="Fang M."/>
            <person name="Ma L."/>
            <person name="Zhao Y."/>
            <person name="Jiang S."/>
        </authorList>
    </citation>
    <scope>NUCLEOTIDE SEQUENCE [LARGE SCALE GENOMIC DNA]</scope>
</reference>
<comment type="caution">
    <text evidence="1">The sequence shown here is derived from an EMBL/GenBank/DDBJ whole genome shotgun (WGS) entry which is preliminary data.</text>
</comment>
<organism evidence="1 2">
    <name type="scientific">Pyrus ussuriensis x Pyrus communis</name>
    <dbReference type="NCBI Taxonomy" id="2448454"/>
    <lineage>
        <taxon>Eukaryota</taxon>
        <taxon>Viridiplantae</taxon>
        <taxon>Streptophyta</taxon>
        <taxon>Embryophyta</taxon>
        <taxon>Tracheophyta</taxon>
        <taxon>Spermatophyta</taxon>
        <taxon>Magnoliopsida</taxon>
        <taxon>eudicotyledons</taxon>
        <taxon>Gunneridae</taxon>
        <taxon>Pentapetalae</taxon>
        <taxon>rosids</taxon>
        <taxon>fabids</taxon>
        <taxon>Rosales</taxon>
        <taxon>Rosaceae</taxon>
        <taxon>Amygdaloideae</taxon>
        <taxon>Maleae</taxon>
        <taxon>Pyrus</taxon>
    </lineage>
</organism>
<dbReference type="Proteomes" id="UP000327157">
    <property type="component" value="Chromosome 6"/>
</dbReference>
<gene>
    <name evidence="1" type="ORF">D8674_029458</name>
</gene>
<reference evidence="1 2" key="3">
    <citation type="submission" date="2019-11" db="EMBL/GenBank/DDBJ databases">
        <title>A de novo genome assembly of a pear dwarfing rootstock.</title>
        <authorList>
            <person name="Wang F."/>
            <person name="Wang J."/>
            <person name="Li S."/>
            <person name="Zhang Y."/>
            <person name="Fang M."/>
            <person name="Ma L."/>
            <person name="Zhao Y."/>
            <person name="Jiang S."/>
        </authorList>
    </citation>
    <scope>NUCLEOTIDE SEQUENCE [LARGE SCALE GENOMIC DNA]</scope>
    <source>
        <strain evidence="1">S2</strain>
        <tissue evidence="1">Leaf</tissue>
    </source>
</reference>
<sequence length="91" mass="9907">MTNLSNFPKLPRALCYCLAVPRSEENRSLYEKAITEVRSVKNTEATSSGEVTAYNVGRLELANAIGVYLEMNLNQASPLLSATSCLFSFGA</sequence>
<proteinExistence type="predicted"/>
<dbReference type="AlphaFoldDB" id="A0A5N5I3W9"/>
<reference evidence="1 2" key="1">
    <citation type="submission" date="2019-09" db="EMBL/GenBank/DDBJ databases">
        <authorList>
            <person name="Ou C."/>
        </authorList>
    </citation>
    <scope>NUCLEOTIDE SEQUENCE [LARGE SCALE GENOMIC DNA]</scope>
    <source>
        <strain evidence="1">S2</strain>
        <tissue evidence="1">Leaf</tissue>
    </source>
</reference>
<evidence type="ECO:0000313" key="1">
    <source>
        <dbReference type="EMBL" id="KAB2633211.1"/>
    </source>
</evidence>
<accession>A0A5N5I3W9</accession>
<name>A0A5N5I3W9_9ROSA</name>
<protein>
    <submittedName>
        <fullName evidence="1">Uncharacterized protein</fullName>
    </submittedName>
</protein>